<dbReference type="PANTHER" id="PTHR30399:SF1">
    <property type="entry name" value="UTP PYROPHOSPHATASE"/>
    <property type="match status" value="1"/>
</dbReference>
<evidence type="ECO:0000259" key="1">
    <source>
        <dbReference type="Pfam" id="PF01863"/>
    </source>
</evidence>
<reference evidence="2 3" key="1">
    <citation type="journal article" date="2019" name="Int. J. Syst. Evol. Microbiol.">
        <title>The Global Catalogue of Microorganisms (GCM) 10K type strain sequencing project: providing services to taxonomists for standard genome sequencing and annotation.</title>
        <authorList>
            <consortium name="The Broad Institute Genomics Platform"/>
            <consortium name="The Broad Institute Genome Sequencing Center for Infectious Disease"/>
            <person name="Wu L."/>
            <person name="Ma J."/>
        </authorList>
    </citation>
    <scope>NUCLEOTIDE SEQUENCE [LARGE SCALE GENOMIC DNA]</scope>
    <source>
        <strain evidence="2 3">JCM 12389</strain>
    </source>
</reference>
<dbReference type="PANTHER" id="PTHR30399">
    <property type="entry name" value="UNCHARACTERIZED PROTEIN YGJP"/>
    <property type="match status" value="1"/>
</dbReference>
<gene>
    <name evidence="2" type="ORF">GCM10008986_24710</name>
</gene>
<comment type="caution">
    <text evidence="2">The sequence shown here is derived from an EMBL/GenBank/DDBJ whole genome shotgun (WGS) entry which is preliminary data.</text>
</comment>
<protein>
    <submittedName>
        <fullName evidence="2">SprT family zinc-dependent metalloprotease</fullName>
    </submittedName>
</protein>
<proteinExistence type="predicted"/>
<name>A0ABN1BFR1_9BACI</name>
<keyword evidence="2" id="KW-0645">Protease</keyword>
<dbReference type="Proteomes" id="UP001500880">
    <property type="component" value="Unassembled WGS sequence"/>
</dbReference>
<dbReference type="RefSeq" id="WP_343841575.1">
    <property type="nucleotide sequence ID" value="NZ_BAAADO010000005.1"/>
</dbReference>
<accession>A0ABN1BFR1</accession>
<sequence>MIRSIEYGTKTIEFSVEFKKRKTMEISVEPPDNVCVVAPFDTSEEMITEKVKKKASWIVQKLYLFRDIEYQKINRELVNGESFMYLGRNYSLQIIIDETVKKPLVKLFQGKFYIKSPSKEQKLMKQALENWYRQKTLEKVMEKVKYYQHYFNRKPNDIKVKEQQKRWASCTANNDLLFNWRCSMAPSYVLDYIVVHEMCHMYHMNHSREFWDMLASVMPDYESRKEWLKKYGVRMDL</sequence>
<evidence type="ECO:0000313" key="2">
    <source>
        <dbReference type="EMBL" id="GAA0496826.1"/>
    </source>
</evidence>
<dbReference type="GO" id="GO:0008237">
    <property type="term" value="F:metallopeptidase activity"/>
    <property type="evidence" value="ECO:0007669"/>
    <property type="project" value="UniProtKB-KW"/>
</dbReference>
<dbReference type="InterPro" id="IPR053136">
    <property type="entry name" value="UTP_pyrophosphatase-like"/>
</dbReference>
<dbReference type="Gene3D" id="3.30.2010.10">
    <property type="entry name" value="Metalloproteases ('zincins'), catalytic domain"/>
    <property type="match status" value="1"/>
</dbReference>
<keyword evidence="3" id="KW-1185">Reference proteome</keyword>
<dbReference type="EMBL" id="BAAADO010000005">
    <property type="protein sequence ID" value="GAA0496826.1"/>
    <property type="molecule type" value="Genomic_DNA"/>
</dbReference>
<keyword evidence="2" id="KW-0482">Metalloprotease</keyword>
<organism evidence="2 3">
    <name type="scientific">Salinibacillus aidingensis</name>
    <dbReference type="NCBI Taxonomy" id="237684"/>
    <lineage>
        <taxon>Bacteria</taxon>
        <taxon>Bacillati</taxon>
        <taxon>Bacillota</taxon>
        <taxon>Bacilli</taxon>
        <taxon>Bacillales</taxon>
        <taxon>Bacillaceae</taxon>
        <taxon>Salinibacillus</taxon>
    </lineage>
</organism>
<dbReference type="InterPro" id="IPR002725">
    <property type="entry name" value="YgjP-like_metallopeptidase"/>
</dbReference>
<dbReference type="Pfam" id="PF01863">
    <property type="entry name" value="YgjP-like"/>
    <property type="match status" value="1"/>
</dbReference>
<dbReference type="CDD" id="cd07344">
    <property type="entry name" value="M48_yhfN_like"/>
    <property type="match status" value="1"/>
</dbReference>
<evidence type="ECO:0000313" key="3">
    <source>
        <dbReference type="Proteomes" id="UP001500880"/>
    </source>
</evidence>
<feature type="domain" description="YgjP-like metallopeptidase" evidence="1">
    <location>
        <begin position="22"/>
        <end position="230"/>
    </location>
</feature>
<keyword evidence="2" id="KW-0378">Hydrolase</keyword>